<dbReference type="OrthoDB" id="10265800at2759"/>
<gene>
    <name evidence="46" type="ORF">GPM918_LOCUS36533</name>
    <name evidence="47" type="ORF">SRO942_LOCUS37273</name>
</gene>
<proteinExistence type="inferred from homology"/>
<evidence type="ECO:0000256" key="12">
    <source>
        <dbReference type="ARBA" id="ARBA00023180"/>
    </source>
</evidence>
<comment type="catalytic activity">
    <reaction evidence="14">
        <text>1-hexadecanoyl-2-(9Z,12Z-octadecadienoyl)-sn-glycero-3-phosphocholine + H2O = (9Z,12Z)-octadecadienoate + 1-hexadecanoyl-sn-glycero-3-phosphocholine + H(+)</text>
        <dbReference type="Rhea" id="RHEA:40811"/>
        <dbReference type="ChEBI" id="CHEBI:15377"/>
        <dbReference type="ChEBI" id="CHEBI:15378"/>
        <dbReference type="ChEBI" id="CHEBI:30245"/>
        <dbReference type="ChEBI" id="CHEBI:72998"/>
        <dbReference type="ChEBI" id="CHEBI:73002"/>
    </reaction>
    <physiologicalReaction direction="left-to-right" evidence="14">
        <dbReference type="Rhea" id="RHEA:40812"/>
    </physiologicalReaction>
</comment>
<evidence type="ECO:0000313" key="48">
    <source>
        <dbReference type="Proteomes" id="UP000663829"/>
    </source>
</evidence>
<comment type="catalytic activity">
    <reaction evidence="31">
        <text>1-octadecanoyl-2-(9Z,12Z)-octadecadienoyl-sn-glycerol + H2O = 1-octadecanoyl-sn-glycerol + (9Z,12Z)-octadecadienoate + H(+)</text>
        <dbReference type="Rhea" id="RHEA:40927"/>
        <dbReference type="ChEBI" id="CHEBI:15377"/>
        <dbReference type="ChEBI" id="CHEBI:15378"/>
        <dbReference type="ChEBI" id="CHEBI:30245"/>
        <dbReference type="ChEBI" id="CHEBI:75550"/>
        <dbReference type="ChEBI" id="CHEBI:77097"/>
    </reaction>
    <physiologicalReaction direction="left-to-right" evidence="31">
        <dbReference type="Rhea" id="RHEA:40928"/>
    </physiologicalReaction>
</comment>
<dbReference type="GO" id="GO:0004622">
    <property type="term" value="F:phosphatidylcholine lysophospholipase activity"/>
    <property type="evidence" value="ECO:0007669"/>
    <property type="project" value="UniProtKB-EC"/>
</dbReference>
<evidence type="ECO:0000256" key="21">
    <source>
        <dbReference type="ARBA" id="ARBA00047324"/>
    </source>
</evidence>
<comment type="catalytic activity">
    <reaction evidence="28">
        <text>1,2-di-(9Z-octadecenoyl)-sn-glycero-3-phosphocholine + H2O = 1-(9Z-octadecenoyl)-sn-glycero-3-phosphocholine + (9Z)-octadecenoate + H(+)</text>
        <dbReference type="Rhea" id="RHEA:40923"/>
        <dbReference type="ChEBI" id="CHEBI:15377"/>
        <dbReference type="ChEBI" id="CHEBI:15378"/>
        <dbReference type="ChEBI" id="CHEBI:28610"/>
        <dbReference type="ChEBI" id="CHEBI:30823"/>
        <dbReference type="ChEBI" id="CHEBI:74669"/>
    </reaction>
    <physiologicalReaction direction="left-to-right" evidence="28">
        <dbReference type="Rhea" id="RHEA:40924"/>
    </physiologicalReaction>
</comment>
<dbReference type="Gene3D" id="3.40.50.1110">
    <property type="entry name" value="SGNH hydrolase"/>
    <property type="match status" value="1"/>
</dbReference>
<dbReference type="PANTHER" id="PTHR21325">
    <property type="entry name" value="PHOSPHOLIPASE B, PLB1"/>
    <property type="match status" value="1"/>
</dbReference>
<comment type="catalytic activity">
    <reaction evidence="29">
        <text>1,2-dihexadecanoyl-sn-glycero-3-phosphocholine + H2O = 1-hexadecanoyl-sn-glycero-3-phosphocholine + hexadecanoate + H(+)</text>
        <dbReference type="Rhea" id="RHEA:41223"/>
        <dbReference type="ChEBI" id="CHEBI:7896"/>
        <dbReference type="ChEBI" id="CHEBI:15377"/>
        <dbReference type="ChEBI" id="CHEBI:15378"/>
        <dbReference type="ChEBI" id="CHEBI:72998"/>
        <dbReference type="ChEBI" id="CHEBI:72999"/>
    </reaction>
    <physiologicalReaction direction="left-to-right" evidence="29">
        <dbReference type="Rhea" id="RHEA:41224"/>
    </physiologicalReaction>
</comment>
<comment type="catalytic activity">
    <reaction evidence="27">
        <text>a 1-O-alkyl-2-acyl-sn-glycero-3-phosphocholine + H2O = a 1-O-alkyl-sn-glycero-3-phosphocholine + a fatty acid + H(+)</text>
        <dbReference type="Rhea" id="RHEA:36231"/>
        <dbReference type="ChEBI" id="CHEBI:15377"/>
        <dbReference type="ChEBI" id="CHEBI:15378"/>
        <dbReference type="ChEBI" id="CHEBI:28868"/>
        <dbReference type="ChEBI" id="CHEBI:30909"/>
        <dbReference type="ChEBI" id="CHEBI:36702"/>
        <dbReference type="EC" id="3.1.1.4"/>
    </reaction>
    <physiologicalReaction direction="left-to-right" evidence="27">
        <dbReference type="Rhea" id="RHEA:36232"/>
    </physiologicalReaction>
</comment>
<accession>A0A815T2H5</accession>
<comment type="catalytic activity">
    <reaction evidence="15">
        <text>a 1,2-diacyl-sn-glycero-3-phosphocholine + H2O = a 1-acyl-sn-glycero-3-phosphocholine + a fatty acid + H(+)</text>
        <dbReference type="Rhea" id="RHEA:15801"/>
        <dbReference type="ChEBI" id="CHEBI:15377"/>
        <dbReference type="ChEBI" id="CHEBI:15378"/>
        <dbReference type="ChEBI" id="CHEBI:28868"/>
        <dbReference type="ChEBI" id="CHEBI:57643"/>
        <dbReference type="ChEBI" id="CHEBI:58168"/>
        <dbReference type="EC" id="3.1.1.4"/>
    </reaction>
    <physiologicalReaction direction="left-to-right" evidence="15">
        <dbReference type="Rhea" id="RHEA:15802"/>
    </physiologicalReaction>
</comment>
<comment type="catalytic activity">
    <reaction evidence="35">
        <text>1-hexadecanoyl-sn-glycero-3-phosphocholine + H2O = sn-glycerol 3-phosphocholine + hexadecanoate + H(+)</text>
        <dbReference type="Rhea" id="RHEA:40435"/>
        <dbReference type="ChEBI" id="CHEBI:7896"/>
        <dbReference type="ChEBI" id="CHEBI:15377"/>
        <dbReference type="ChEBI" id="CHEBI:15378"/>
        <dbReference type="ChEBI" id="CHEBI:16870"/>
        <dbReference type="ChEBI" id="CHEBI:72998"/>
    </reaction>
    <physiologicalReaction direction="left-to-right" evidence="35">
        <dbReference type="Rhea" id="RHEA:40436"/>
    </physiologicalReaction>
</comment>
<comment type="catalytic activity">
    <reaction evidence="24">
        <text>1-hexadecanoyl-2-(9Z)-octadecenoyl-3-octadecanoyl-sn-glycerol + H2O = 1-hexadecanoyl-2-(9Z-octadecenoyl)-sn-glycerol + octadecanoate + H(+)</text>
        <dbReference type="Rhea" id="RHEA:41111"/>
        <dbReference type="ChEBI" id="CHEBI:15377"/>
        <dbReference type="ChEBI" id="CHEBI:15378"/>
        <dbReference type="ChEBI" id="CHEBI:25629"/>
        <dbReference type="ChEBI" id="CHEBI:75466"/>
        <dbReference type="ChEBI" id="CHEBI:77623"/>
    </reaction>
    <physiologicalReaction direction="left-to-right" evidence="24">
        <dbReference type="Rhea" id="RHEA:41112"/>
    </physiologicalReaction>
</comment>
<name>A0A815T2H5_9BILA</name>
<evidence type="ECO:0000256" key="44">
    <source>
        <dbReference type="SAM" id="Phobius"/>
    </source>
</evidence>
<comment type="catalytic activity">
    <reaction evidence="34">
        <text>1-hexadecanoyl-2-(9Z-octadecenoyl)-sn-glycero-3-phosphoethanolamine + H2O = 1-hexadecanoyl-sn-glycero-3-phosphoethanolamine + (9Z)-octadecenoate + H(+)</text>
        <dbReference type="Rhea" id="RHEA:40911"/>
        <dbReference type="ChEBI" id="CHEBI:15377"/>
        <dbReference type="ChEBI" id="CHEBI:15378"/>
        <dbReference type="ChEBI" id="CHEBI:30823"/>
        <dbReference type="ChEBI" id="CHEBI:73004"/>
        <dbReference type="ChEBI" id="CHEBI:73007"/>
    </reaction>
    <physiologicalReaction direction="left-to-right" evidence="34">
        <dbReference type="Rhea" id="RHEA:40912"/>
    </physiologicalReaction>
</comment>
<evidence type="ECO:0000256" key="8">
    <source>
        <dbReference type="ARBA" id="ARBA00022801"/>
    </source>
</evidence>
<evidence type="ECO:0000256" key="31">
    <source>
        <dbReference type="ARBA" id="ARBA00048374"/>
    </source>
</evidence>
<evidence type="ECO:0000256" key="20">
    <source>
        <dbReference type="ARBA" id="ARBA00045916"/>
    </source>
</evidence>
<comment type="catalytic activity">
    <reaction evidence="26">
        <text>1-hexadecanoyl-2-(9Z-octadecenoyl)-sn-glycero-3-phospho-(1'-sn-glycerol) + H2O = 1-hexadecanoyl-sn-glycero-3-phospho-(1'-sn-glycerol) + (9Z)-octadecenoate + H(+)</text>
        <dbReference type="Rhea" id="RHEA:40919"/>
        <dbReference type="ChEBI" id="CHEBI:15377"/>
        <dbReference type="ChEBI" id="CHEBI:15378"/>
        <dbReference type="ChEBI" id="CHEBI:30823"/>
        <dbReference type="ChEBI" id="CHEBI:72841"/>
        <dbReference type="ChEBI" id="CHEBI:75158"/>
    </reaction>
    <physiologicalReaction direction="left-to-right" evidence="26">
        <dbReference type="Rhea" id="RHEA:40920"/>
    </physiologicalReaction>
</comment>
<evidence type="ECO:0000256" key="18">
    <source>
        <dbReference type="ARBA" id="ARBA00031485"/>
    </source>
</evidence>
<feature type="compositionally biased region" description="Basic residues" evidence="43">
    <location>
        <begin position="454"/>
        <end position="465"/>
    </location>
</feature>
<sequence>MLLIFLIFSLLLNLNLGLNIDQYVKDIEELSLDEKFVEDYFQWSVGLFSQPDYLYGTPMEFPCSIASSNMTSSIAQDVHHLRPSDVKCIGAMGDSLTAGLGAHALTVIGLLTENRGLSWSVGGDHSFNRILSLPNIIKKYNPNLEGYSTKFSVIFLNGQNATTNKFNVAKSGDRSYHMPYQAQLLLERIRTDEKCNFENDWKVVTFFVGGNDLCDFCEDINKHSPEQYMDYVRETLDVLHATLPKTFVNLVPVLDVRGVKDLNSGGPVCQLLHKKTCPCAAFPTPELARILDYYVPRYQEILTTLVSSGRYDTRPDFTVVIQPFFTQTKLPRLDKPGHPLDFSYFAPDCFHFSGKGHSAAALSIWNNMLEPVGEKQTFWHVDEELACPTDEHPYFFTQKNSANATGRTKRSPKPAIFMSTAAGTPRQTVTSPKMLTSIVSKSPSHEEERSSFATKHHNSHHHKKENQKSEHLSDSSSKLIYIGGIVLFGLFILILALAVRKRKNFNLYINGQRHGFTNTKFDDDEVDIWSKPSVSEKRYQK</sequence>
<dbReference type="InterPro" id="IPR001087">
    <property type="entry name" value="GDSL"/>
</dbReference>
<evidence type="ECO:0000256" key="43">
    <source>
        <dbReference type="SAM" id="MobiDB-lite"/>
    </source>
</evidence>
<keyword evidence="10" id="KW-0443">Lipid metabolism</keyword>
<evidence type="ECO:0000256" key="35">
    <source>
        <dbReference type="ARBA" id="ARBA00048656"/>
    </source>
</evidence>
<evidence type="ECO:0000256" key="17">
    <source>
        <dbReference type="ARBA" id="ARBA00031182"/>
    </source>
</evidence>
<comment type="caution">
    <text evidence="46">The sequence shown here is derived from an EMBL/GenBank/DDBJ whole genome shotgun (WGS) entry which is preliminary data.</text>
</comment>
<evidence type="ECO:0000256" key="27">
    <source>
        <dbReference type="ARBA" id="ARBA00048049"/>
    </source>
</evidence>
<dbReference type="CDD" id="cd01824">
    <property type="entry name" value="Phospholipase_B_like"/>
    <property type="match status" value="1"/>
</dbReference>
<evidence type="ECO:0000256" key="14">
    <source>
        <dbReference type="ARBA" id="ARBA00023408"/>
    </source>
</evidence>
<evidence type="ECO:0000256" key="34">
    <source>
        <dbReference type="ARBA" id="ARBA00048613"/>
    </source>
</evidence>
<dbReference type="EMBL" id="CAJNOQ010022179">
    <property type="protein sequence ID" value="CAF1497512.1"/>
    <property type="molecule type" value="Genomic_DNA"/>
</dbReference>
<evidence type="ECO:0000256" key="1">
    <source>
        <dbReference type="ARBA" id="ARBA00004247"/>
    </source>
</evidence>
<dbReference type="GO" id="GO:0004806">
    <property type="term" value="F:triacylglycerol lipase activity"/>
    <property type="evidence" value="ECO:0007669"/>
    <property type="project" value="UniProtKB-EC"/>
</dbReference>
<dbReference type="GO" id="GO:0006644">
    <property type="term" value="P:phospholipid metabolic process"/>
    <property type="evidence" value="ECO:0007669"/>
    <property type="project" value="TreeGrafter"/>
</dbReference>
<comment type="catalytic activity">
    <reaction evidence="23">
        <text>1-(9Z-octadecenoyl)-glycerol + H2O = glycerol + (9Z)-octadecenoate + H(+)</text>
        <dbReference type="Rhea" id="RHEA:38487"/>
        <dbReference type="ChEBI" id="CHEBI:15377"/>
        <dbReference type="ChEBI" id="CHEBI:15378"/>
        <dbReference type="ChEBI" id="CHEBI:17754"/>
        <dbReference type="ChEBI" id="CHEBI:30823"/>
        <dbReference type="ChEBI" id="CHEBI:75342"/>
    </reaction>
    <physiologicalReaction direction="left-to-right" evidence="23">
        <dbReference type="Rhea" id="RHEA:38488"/>
    </physiologicalReaction>
</comment>
<evidence type="ECO:0000256" key="30">
    <source>
        <dbReference type="ARBA" id="ARBA00048362"/>
    </source>
</evidence>
<evidence type="ECO:0000256" key="25">
    <source>
        <dbReference type="ARBA" id="ARBA00048011"/>
    </source>
</evidence>
<keyword evidence="9 44" id="KW-1133">Transmembrane helix</keyword>
<dbReference type="SUPFAM" id="SSF52266">
    <property type="entry name" value="SGNH hydrolase"/>
    <property type="match status" value="1"/>
</dbReference>
<evidence type="ECO:0000256" key="2">
    <source>
        <dbReference type="ARBA" id="ARBA00009979"/>
    </source>
</evidence>
<comment type="catalytic activity">
    <reaction evidence="25">
        <text>2,3-di-(9Z)-octadecenoyl-sn-glycerol + H2O = 3-(9Z-octadecenoyl)-sn-glycerol + (9Z)-octadecenoate + H(+)</text>
        <dbReference type="Rhea" id="RHEA:42604"/>
        <dbReference type="ChEBI" id="CHEBI:15377"/>
        <dbReference type="ChEBI" id="CHEBI:15378"/>
        <dbReference type="ChEBI" id="CHEBI:30823"/>
        <dbReference type="ChEBI" id="CHEBI:75824"/>
        <dbReference type="ChEBI" id="CHEBI:75938"/>
    </reaction>
    <physiologicalReaction direction="left-to-right" evidence="25">
        <dbReference type="Rhea" id="RHEA:42605"/>
    </physiologicalReaction>
</comment>
<evidence type="ECO:0000256" key="28">
    <source>
        <dbReference type="ARBA" id="ARBA00048058"/>
    </source>
</evidence>
<comment type="catalytic activity">
    <reaction evidence="36">
        <text>1-hexadecanoyl-2-(9Z-octadecenoyl)-sn-glycero-3-phosphocholine + H2O = 1-hexadecanoyl-sn-glycero-3-phosphocholine + (9Z)-octadecenoate + H(+)</text>
        <dbReference type="Rhea" id="RHEA:38779"/>
        <dbReference type="ChEBI" id="CHEBI:15377"/>
        <dbReference type="ChEBI" id="CHEBI:15378"/>
        <dbReference type="ChEBI" id="CHEBI:30823"/>
        <dbReference type="ChEBI" id="CHEBI:72998"/>
        <dbReference type="ChEBI" id="CHEBI:73001"/>
    </reaction>
    <physiologicalReaction direction="left-to-right" evidence="36">
        <dbReference type="Rhea" id="RHEA:38780"/>
    </physiologicalReaction>
</comment>
<evidence type="ECO:0000256" key="39">
    <source>
        <dbReference type="ARBA" id="ARBA00048939"/>
    </source>
</evidence>
<evidence type="ECO:0000256" key="29">
    <source>
        <dbReference type="ARBA" id="ARBA00048227"/>
    </source>
</evidence>
<comment type="catalytic activity">
    <reaction evidence="30">
        <text>1-hexadecanoyl-2-(9Z,12Z-octadecadienoyl)-sn-glycero-3-phosphocholine + H2O = 2-(9Z,12Z-octadecadienoyl)-sn-glycero-3-phosphocholine + hexadecanoate + H(+)</text>
        <dbReference type="Rhea" id="RHEA:40971"/>
        <dbReference type="ChEBI" id="CHEBI:7896"/>
        <dbReference type="ChEBI" id="CHEBI:15377"/>
        <dbReference type="ChEBI" id="CHEBI:15378"/>
        <dbReference type="ChEBI" id="CHEBI:73002"/>
        <dbReference type="ChEBI" id="CHEBI:76084"/>
    </reaction>
    <physiologicalReaction direction="left-to-right" evidence="30">
        <dbReference type="Rhea" id="RHEA:40972"/>
    </physiologicalReaction>
</comment>
<comment type="catalytic activity">
    <reaction evidence="37">
        <text>1,3-dihexadecanoyl-2-(9Z-octadecenoyl)glycerol + H2O = 1,3-dihexadecanoylglycerol + (9Z)-octadecenoate + H(+)</text>
        <dbReference type="Rhea" id="RHEA:40983"/>
        <dbReference type="ChEBI" id="CHEBI:15377"/>
        <dbReference type="ChEBI" id="CHEBI:15378"/>
        <dbReference type="ChEBI" id="CHEBI:30823"/>
        <dbReference type="ChEBI" id="CHEBI:75688"/>
        <dbReference type="ChEBI" id="CHEBI:77619"/>
    </reaction>
    <physiologicalReaction direction="left-to-right" evidence="37">
        <dbReference type="Rhea" id="RHEA:40984"/>
    </physiologicalReaction>
</comment>
<feature type="signal peptide" evidence="45">
    <location>
        <begin position="1"/>
        <end position="17"/>
    </location>
</feature>
<evidence type="ECO:0000256" key="16">
    <source>
        <dbReference type="ARBA" id="ARBA00029723"/>
    </source>
</evidence>
<comment type="catalytic activity">
    <reaction evidence="21">
        <text>1-hexadecanoyl-2-(9Z)-octadecenoyl-3-octadecanoyl-sn-glycerol + H2O = 2-(9Z-octadecenoyl)-3-octadecanoyl-sn-glycerol + hexadecanoate + H(+)</text>
        <dbReference type="Rhea" id="RHEA:41107"/>
        <dbReference type="ChEBI" id="CHEBI:7896"/>
        <dbReference type="ChEBI" id="CHEBI:15377"/>
        <dbReference type="ChEBI" id="CHEBI:15378"/>
        <dbReference type="ChEBI" id="CHEBI:75558"/>
        <dbReference type="ChEBI" id="CHEBI:77623"/>
    </reaction>
    <physiologicalReaction direction="left-to-right" evidence="21">
        <dbReference type="Rhea" id="RHEA:41108"/>
    </physiologicalReaction>
</comment>
<evidence type="ECO:0000256" key="24">
    <source>
        <dbReference type="ARBA" id="ARBA00047459"/>
    </source>
</evidence>
<keyword evidence="8" id="KW-0378">Hydrolase</keyword>
<evidence type="ECO:0000256" key="11">
    <source>
        <dbReference type="ARBA" id="ARBA00023136"/>
    </source>
</evidence>
<dbReference type="EMBL" id="CAJOBC010087686">
    <property type="protein sequence ID" value="CAF4359708.1"/>
    <property type="molecule type" value="Genomic_DNA"/>
</dbReference>
<comment type="catalytic activity">
    <reaction evidence="13">
        <text>a triacylglycerol + H2O = a diacylglycerol + a fatty acid + H(+)</text>
        <dbReference type="Rhea" id="RHEA:12044"/>
        <dbReference type="ChEBI" id="CHEBI:15377"/>
        <dbReference type="ChEBI" id="CHEBI:15378"/>
        <dbReference type="ChEBI" id="CHEBI:17855"/>
        <dbReference type="ChEBI" id="CHEBI:18035"/>
        <dbReference type="ChEBI" id="CHEBI:28868"/>
        <dbReference type="EC" id="3.1.1.3"/>
    </reaction>
    <physiologicalReaction direction="left-to-right" evidence="13">
        <dbReference type="Rhea" id="RHEA:12045"/>
    </physiologicalReaction>
</comment>
<comment type="subcellular location">
    <subcellularLocation>
        <location evidence="1">Apical cell membrane</location>
        <topology evidence="1">Single-pass type I membrane protein</topology>
    </subcellularLocation>
</comment>
<comment type="catalytic activity">
    <reaction evidence="33">
        <text>a 1-acyl-sn-glycero-3-phosphocholine + H2O = sn-glycerol 3-phosphocholine + a fatty acid + H(+)</text>
        <dbReference type="Rhea" id="RHEA:15177"/>
        <dbReference type="ChEBI" id="CHEBI:15377"/>
        <dbReference type="ChEBI" id="CHEBI:15378"/>
        <dbReference type="ChEBI" id="CHEBI:16870"/>
        <dbReference type="ChEBI" id="CHEBI:28868"/>
        <dbReference type="ChEBI" id="CHEBI:58168"/>
        <dbReference type="EC" id="3.1.1.5"/>
    </reaction>
    <physiologicalReaction direction="left-to-right" evidence="33">
        <dbReference type="Rhea" id="RHEA:15178"/>
    </physiologicalReaction>
</comment>
<feature type="region of interest" description="Disordered" evidence="43">
    <location>
        <begin position="401"/>
        <end position="471"/>
    </location>
</feature>
<keyword evidence="6 45" id="KW-0732">Signal</keyword>
<evidence type="ECO:0000256" key="13">
    <source>
        <dbReference type="ARBA" id="ARBA00023369"/>
    </source>
</evidence>
<comment type="catalytic activity">
    <reaction evidence="22">
        <text>1,3-dihexadecanoyl-2-(9Z-octadecenoyl)glycerol + H2O = 1-hexadecanoyl-2-(9Z-octadecenoyl)-glycerol + hexadecanoate + H(+)</text>
        <dbReference type="Rhea" id="RHEA:40979"/>
        <dbReference type="ChEBI" id="CHEBI:7896"/>
        <dbReference type="ChEBI" id="CHEBI:15377"/>
        <dbReference type="ChEBI" id="CHEBI:15378"/>
        <dbReference type="ChEBI" id="CHEBI:75585"/>
        <dbReference type="ChEBI" id="CHEBI:75688"/>
    </reaction>
    <physiologicalReaction direction="left-to-right" evidence="22">
        <dbReference type="Rhea" id="RHEA:40980"/>
    </physiologicalReaction>
</comment>
<evidence type="ECO:0000256" key="26">
    <source>
        <dbReference type="ARBA" id="ARBA00048015"/>
    </source>
</evidence>
<feature type="transmembrane region" description="Helical" evidence="44">
    <location>
        <begin position="479"/>
        <end position="499"/>
    </location>
</feature>
<dbReference type="GO" id="GO:0004623">
    <property type="term" value="F:phospholipase A2 activity"/>
    <property type="evidence" value="ECO:0007669"/>
    <property type="project" value="UniProtKB-EC"/>
</dbReference>
<evidence type="ECO:0000256" key="33">
    <source>
        <dbReference type="ARBA" id="ARBA00048454"/>
    </source>
</evidence>
<dbReference type="Pfam" id="PF00657">
    <property type="entry name" value="Lipase_GDSL"/>
    <property type="match status" value="1"/>
</dbReference>
<dbReference type="InterPro" id="IPR035547">
    <property type="entry name" value="Phospholipase_B"/>
</dbReference>
<organism evidence="46 48">
    <name type="scientific">Didymodactylos carnosus</name>
    <dbReference type="NCBI Taxonomy" id="1234261"/>
    <lineage>
        <taxon>Eukaryota</taxon>
        <taxon>Metazoa</taxon>
        <taxon>Spiralia</taxon>
        <taxon>Gnathifera</taxon>
        <taxon>Rotifera</taxon>
        <taxon>Eurotatoria</taxon>
        <taxon>Bdelloidea</taxon>
        <taxon>Philodinida</taxon>
        <taxon>Philodinidae</taxon>
        <taxon>Didymodactylos</taxon>
    </lineage>
</organism>
<dbReference type="InterPro" id="IPR036514">
    <property type="entry name" value="SGNH_hydro_sf"/>
</dbReference>
<evidence type="ECO:0000256" key="22">
    <source>
        <dbReference type="ARBA" id="ARBA00047363"/>
    </source>
</evidence>
<reference evidence="46" key="1">
    <citation type="submission" date="2021-02" db="EMBL/GenBank/DDBJ databases">
        <authorList>
            <person name="Nowell W R."/>
        </authorList>
    </citation>
    <scope>NUCLEOTIDE SEQUENCE</scope>
</reference>
<comment type="catalytic activity">
    <reaction evidence="32">
        <text>1,2,3-tri-(9Z-octadecenoyl)-glycerol + H2O = di-(9Z)-octadecenoylglycerol + (9Z)-octadecenoate + H(+)</text>
        <dbReference type="Rhea" id="RHEA:38575"/>
        <dbReference type="ChEBI" id="CHEBI:15377"/>
        <dbReference type="ChEBI" id="CHEBI:15378"/>
        <dbReference type="ChEBI" id="CHEBI:30823"/>
        <dbReference type="ChEBI" id="CHEBI:53753"/>
        <dbReference type="ChEBI" id="CHEBI:75945"/>
    </reaction>
    <physiologicalReaction direction="left-to-right" evidence="32">
        <dbReference type="Rhea" id="RHEA:38576"/>
    </physiologicalReaction>
</comment>
<evidence type="ECO:0000256" key="3">
    <source>
        <dbReference type="ARBA" id="ARBA00015133"/>
    </source>
</evidence>
<evidence type="ECO:0000256" key="38">
    <source>
        <dbReference type="ARBA" id="ARBA00048872"/>
    </source>
</evidence>
<dbReference type="FunFam" id="3.40.50.1110:FF:000005">
    <property type="entry name" value="Phospholipase B1"/>
    <property type="match status" value="1"/>
</dbReference>
<feature type="chain" id="PRO_5044132141" description="Phospholipase B1, membrane-associated" evidence="45">
    <location>
        <begin position="18"/>
        <end position="541"/>
    </location>
</feature>
<dbReference type="InterPro" id="IPR038885">
    <property type="entry name" value="PLB1"/>
</dbReference>
<keyword evidence="48" id="KW-1185">Reference proteome</keyword>
<evidence type="ECO:0000256" key="45">
    <source>
        <dbReference type="SAM" id="SignalP"/>
    </source>
</evidence>
<evidence type="ECO:0000256" key="23">
    <source>
        <dbReference type="ARBA" id="ARBA00047438"/>
    </source>
</evidence>
<evidence type="ECO:0000256" key="19">
    <source>
        <dbReference type="ARBA" id="ARBA00033022"/>
    </source>
</evidence>
<comment type="catalytic activity">
    <reaction evidence="40">
        <text>1,2-dihexadecanoyl-sn-glycero-3-phosphocholine + 2 H2O = sn-glycerol 3-phosphocholine + 2 hexadecanoate + 2 H(+)</text>
        <dbReference type="Rhea" id="RHEA:40975"/>
        <dbReference type="ChEBI" id="CHEBI:7896"/>
        <dbReference type="ChEBI" id="CHEBI:15377"/>
        <dbReference type="ChEBI" id="CHEBI:15378"/>
        <dbReference type="ChEBI" id="CHEBI:16870"/>
        <dbReference type="ChEBI" id="CHEBI:72999"/>
    </reaction>
    <physiologicalReaction direction="left-to-right" evidence="40">
        <dbReference type="Rhea" id="RHEA:40976"/>
    </physiologicalReaction>
</comment>
<evidence type="ECO:0000256" key="5">
    <source>
        <dbReference type="ARBA" id="ARBA00022692"/>
    </source>
</evidence>
<comment type="similarity">
    <text evidence="2">Belongs to the 'GDSL' lipolytic enzyme family. Phospholipase B1 subfamily.</text>
</comment>
<evidence type="ECO:0000313" key="47">
    <source>
        <dbReference type="EMBL" id="CAF4359708.1"/>
    </source>
</evidence>
<evidence type="ECO:0000256" key="41">
    <source>
        <dbReference type="ARBA" id="ARBA00049372"/>
    </source>
</evidence>
<dbReference type="Proteomes" id="UP000663829">
    <property type="component" value="Unassembled WGS sequence"/>
</dbReference>
<evidence type="ECO:0000256" key="32">
    <source>
        <dbReference type="ARBA" id="ARBA00048386"/>
    </source>
</evidence>
<dbReference type="GO" id="GO:0031526">
    <property type="term" value="C:brush border membrane"/>
    <property type="evidence" value="ECO:0007669"/>
    <property type="project" value="TreeGrafter"/>
</dbReference>
<evidence type="ECO:0000256" key="10">
    <source>
        <dbReference type="ARBA" id="ARBA00023098"/>
    </source>
</evidence>
<dbReference type="Proteomes" id="UP000681722">
    <property type="component" value="Unassembled WGS sequence"/>
</dbReference>
<keyword evidence="4" id="KW-1003">Cell membrane</keyword>
<evidence type="ECO:0000256" key="42">
    <source>
        <dbReference type="ARBA" id="ARBA00049461"/>
    </source>
</evidence>
<dbReference type="PANTHER" id="PTHR21325:SF31">
    <property type="entry name" value="GH22081P-RELATED"/>
    <property type="match status" value="1"/>
</dbReference>
<feature type="compositionally biased region" description="Polar residues" evidence="43">
    <location>
        <begin position="421"/>
        <end position="442"/>
    </location>
</feature>
<evidence type="ECO:0000256" key="4">
    <source>
        <dbReference type="ARBA" id="ARBA00022475"/>
    </source>
</evidence>
<evidence type="ECO:0000256" key="37">
    <source>
        <dbReference type="ARBA" id="ARBA00048869"/>
    </source>
</evidence>
<evidence type="ECO:0000256" key="9">
    <source>
        <dbReference type="ARBA" id="ARBA00022989"/>
    </source>
</evidence>
<evidence type="ECO:0000256" key="15">
    <source>
        <dbReference type="ARBA" id="ARBA00023422"/>
    </source>
</evidence>
<dbReference type="GO" id="GO:0050253">
    <property type="term" value="F:retinyl-palmitate esterase activity"/>
    <property type="evidence" value="ECO:0007669"/>
    <property type="project" value="TreeGrafter"/>
</dbReference>
<comment type="catalytic activity">
    <reaction evidence="38">
        <text>1-O-hexadecyl-2-(9Z)-octadecenoyl-sn-glycero-3-phosphocholine + H2O = 1-O-hexadecyl-sn-glycero-3-phosphocholine + (9Z)-octadecenoate + H(+)</text>
        <dbReference type="Rhea" id="RHEA:40915"/>
        <dbReference type="ChEBI" id="CHEBI:15377"/>
        <dbReference type="ChEBI" id="CHEBI:15378"/>
        <dbReference type="ChEBI" id="CHEBI:30823"/>
        <dbReference type="ChEBI" id="CHEBI:34112"/>
        <dbReference type="ChEBI" id="CHEBI:64496"/>
    </reaction>
    <physiologicalReaction direction="left-to-right" evidence="38">
        <dbReference type="Rhea" id="RHEA:40916"/>
    </physiologicalReaction>
</comment>
<comment type="catalytic activity">
    <reaction evidence="42">
        <text>2-(9Z-octadecenoyl)-glycerol + H2O = glycerol + (9Z)-octadecenoate + H(+)</text>
        <dbReference type="Rhea" id="RHEA:38491"/>
        <dbReference type="ChEBI" id="CHEBI:15377"/>
        <dbReference type="ChEBI" id="CHEBI:15378"/>
        <dbReference type="ChEBI" id="CHEBI:17754"/>
        <dbReference type="ChEBI" id="CHEBI:30823"/>
        <dbReference type="ChEBI" id="CHEBI:73990"/>
    </reaction>
    <physiologicalReaction direction="left-to-right" evidence="42">
        <dbReference type="Rhea" id="RHEA:38492"/>
    </physiologicalReaction>
</comment>
<evidence type="ECO:0000256" key="36">
    <source>
        <dbReference type="ARBA" id="ARBA00048699"/>
    </source>
</evidence>
<comment type="catalytic activity">
    <reaction evidence="39">
        <text>1-hexadecanoyl-2-(9Z)-octadecenoyl-3-octadecanoyl-sn-glycerol + H2O = 1-hexadecanoyl-3-octadecanoyl-sn-glycerol + (9Z)-octadecenoate + H(+)</text>
        <dbReference type="Rhea" id="RHEA:41103"/>
        <dbReference type="ChEBI" id="CHEBI:15377"/>
        <dbReference type="ChEBI" id="CHEBI:15378"/>
        <dbReference type="ChEBI" id="CHEBI:30823"/>
        <dbReference type="ChEBI" id="CHEBI:77623"/>
        <dbReference type="ChEBI" id="CHEBI:77624"/>
    </reaction>
    <physiologicalReaction direction="left-to-right" evidence="39">
        <dbReference type="Rhea" id="RHEA:41104"/>
    </physiologicalReaction>
</comment>
<evidence type="ECO:0000256" key="7">
    <source>
        <dbReference type="ARBA" id="ARBA00022737"/>
    </source>
</evidence>
<comment type="catalytic activity">
    <reaction evidence="41">
        <text>1,3-di-(9Z-octadecenoyl)-glycerol + H2O = 1-(9Z-octadecenoyl)-glycerol + (9Z)-octadecenoate + H(+)</text>
        <dbReference type="Rhea" id="RHEA:39939"/>
        <dbReference type="ChEBI" id="CHEBI:15377"/>
        <dbReference type="ChEBI" id="CHEBI:15378"/>
        <dbReference type="ChEBI" id="CHEBI:30823"/>
        <dbReference type="ChEBI" id="CHEBI:75342"/>
        <dbReference type="ChEBI" id="CHEBI:75735"/>
    </reaction>
    <physiologicalReaction direction="left-to-right" evidence="41">
        <dbReference type="Rhea" id="RHEA:39940"/>
    </physiologicalReaction>
</comment>
<keyword evidence="5 44" id="KW-0812">Transmembrane</keyword>
<keyword evidence="7" id="KW-0677">Repeat</keyword>
<evidence type="ECO:0000256" key="6">
    <source>
        <dbReference type="ARBA" id="ARBA00022729"/>
    </source>
</evidence>
<keyword evidence="12" id="KW-0325">Glycoprotein</keyword>
<dbReference type="AlphaFoldDB" id="A0A815T2H5"/>
<evidence type="ECO:0000256" key="40">
    <source>
        <dbReference type="ARBA" id="ARBA00049363"/>
    </source>
</evidence>
<comment type="function">
    <text evidence="20">Calcium-independent membrane-associated phospholipase that catalyzes complete diacylation of phospholipids by hydrolyzing both sn-1 and sn-2 fatty acyl chains attached to the glycerol backbone (phospholipase B activity). Has dual phospholipase and lysophospholipase activities toward diacylphospholipids. Preferentially cleaves sn-2 ester bonds over sn-1 bonds. Acts as a lipase toward glycerolipid substrates. Hydrolyzes fatty acyl chains of diacylglycerols with preference for the sn-2 position and of triacylglycerols with not positional selectivity. May also hydrolyze long chain retinyl esters such as retinyl palmitate. May contribute to digestion of dietary phospholipids, glycerolipids and retinoids, facilitating lipid absorption at the brush border.</text>
</comment>
<protein>
    <recommendedName>
        <fullName evidence="3">Phospholipase B1, membrane-associated</fullName>
    </recommendedName>
    <alternativeName>
        <fullName evidence="16">Lysophospholipase</fullName>
    </alternativeName>
    <alternativeName>
        <fullName evidence="17">Phospholipase A2</fullName>
    </alternativeName>
    <alternativeName>
        <fullName evidence="19">Phospholipase B/lipase</fullName>
    </alternativeName>
    <alternativeName>
        <fullName evidence="18">Triacylglycerol lipase</fullName>
    </alternativeName>
</protein>
<keyword evidence="11 44" id="KW-0472">Membrane</keyword>
<evidence type="ECO:0000313" key="46">
    <source>
        <dbReference type="EMBL" id="CAF1497512.1"/>
    </source>
</evidence>